<dbReference type="STRING" id="1036181.SAMN05421756_101836"/>
<proteinExistence type="predicted"/>
<evidence type="ECO:0000259" key="2">
    <source>
        <dbReference type="Pfam" id="PF13472"/>
    </source>
</evidence>
<feature type="domain" description="SGNH hydrolase-type esterase" evidence="2">
    <location>
        <begin position="9"/>
        <end position="183"/>
    </location>
</feature>
<dbReference type="Proteomes" id="UP000198504">
    <property type="component" value="Unassembled WGS sequence"/>
</dbReference>
<dbReference type="InterPro" id="IPR013830">
    <property type="entry name" value="SGNH_hydro"/>
</dbReference>
<dbReference type="CDD" id="cd01832">
    <property type="entry name" value="SGNH_hydrolase_like_1"/>
    <property type="match status" value="1"/>
</dbReference>
<dbReference type="PANTHER" id="PTHR43784">
    <property type="entry name" value="GDSL-LIKE LIPASE/ACYLHYDROLASE, PUTATIVE (AFU_ORTHOLOGUE AFUA_2G00820)-RELATED"/>
    <property type="match status" value="1"/>
</dbReference>
<protein>
    <submittedName>
        <fullName evidence="3">Lysophospholipase L1</fullName>
    </submittedName>
</protein>
<keyword evidence="4" id="KW-1185">Reference proteome</keyword>
<accession>A0A1H9B6A0</accession>
<dbReference type="InterPro" id="IPR036514">
    <property type="entry name" value="SGNH_hydro_sf"/>
</dbReference>
<dbReference type="SUPFAM" id="SSF52266">
    <property type="entry name" value="SGNH hydrolase"/>
    <property type="match status" value="1"/>
</dbReference>
<gene>
    <name evidence="3" type="ORF">SAMN05421756_101836</name>
</gene>
<reference evidence="4" key="1">
    <citation type="submission" date="2016-10" db="EMBL/GenBank/DDBJ databases">
        <authorList>
            <person name="Varghese N."/>
            <person name="Submissions S."/>
        </authorList>
    </citation>
    <scope>NUCLEOTIDE SEQUENCE [LARGE SCALE GENOMIC DNA]</scope>
    <source>
        <strain evidence="4">CGMCC 4.6856</strain>
    </source>
</reference>
<dbReference type="EMBL" id="FOFA01000001">
    <property type="protein sequence ID" value="SEP83758.1"/>
    <property type="molecule type" value="Genomic_DNA"/>
</dbReference>
<feature type="region of interest" description="Disordered" evidence="1">
    <location>
        <begin position="245"/>
        <end position="266"/>
    </location>
</feature>
<evidence type="ECO:0000313" key="3">
    <source>
        <dbReference type="EMBL" id="SEP83758.1"/>
    </source>
</evidence>
<dbReference type="InterPro" id="IPR053140">
    <property type="entry name" value="GDSL_Rv0518-like"/>
</dbReference>
<dbReference type="Gene3D" id="3.40.50.1110">
    <property type="entry name" value="SGNH hydrolase"/>
    <property type="match status" value="1"/>
</dbReference>
<sequence length="266" mass="28748">MTGFRRYVAIGDSSTEGLMDETEDGGFRGWADRLAQHLADAQDEPLDYANLAVRGLHAAEIHATQLDPALDLRPDLLTLFAGVNDVISVRCDFSALEADLEALFVGAAASGATLATFTMVDPGAVNPLVRHVRGRVFRLNRLIRAAAARHGALLVDFEAYPVAVDPRLWSPDRLHNSALGHARIAAALAWRLGVAGFDAHWADPFPEPPGPHSVRETVTGDVDWVVHHFKPWLGKAVRHVPHGRGVTAKRPVPTVVPRSDASARLG</sequence>
<evidence type="ECO:0000256" key="1">
    <source>
        <dbReference type="SAM" id="MobiDB-lite"/>
    </source>
</evidence>
<evidence type="ECO:0000313" key="4">
    <source>
        <dbReference type="Proteomes" id="UP000198504"/>
    </source>
</evidence>
<dbReference type="Pfam" id="PF13472">
    <property type="entry name" value="Lipase_GDSL_2"/>
    <property type="match status" value="1"/>
</dbReference>
<dbReference type="RefSeq" id="WP_198409919.1">
    <property type="nucleotide sequence ID" value="NZ_FOFA01000001.1"/>
</dbReference>
<organism evidence="3 4">
    <name type="scientific">Microlunatus flavus</name>
    <dbReference type="NCBI Taxonomy" id="1036181"/>
    <lineage>
        <taxon>Bacteria</taxon>
        <taxon>Bacillati</taxon>
        <taxon>Actinomycetota</taxon>
        <taxon>Actinomycetes</taxon>
        <taxon>Propionibacteriales</taxon>
        <taxon>Propionibacteriaceae</taxon>
        <taxon>Microlunatus</taxon>
    </lineage>
</organism>
<dbReference type="AlphaFoldDB" id="A0A1H9B6A0"/>
<name>A0A1H9B6A0_9ACTN</name>
<dbReference type="PANTHER" id="PTHR43784:SF2">
    <property type="entry name" value="GDSL-LIKE LIPASE_ACYLHYDROLASE, PUTATIVE (AFU_ORTHOLOGUE AFUA_2G00820)-RELATED"/>
    <property type="match status" value="1"/>
</dbReference>